<reference evidence="2" key="1">
    <citation type="submission" date="2014-09" db="EMBL/GenBank/DDBJ databases">
        <authorList>
            <person name="Magalhaes I.L.F."/>
            <person name="Oliveira U."/>
            <person name="Santos F.R."/>
            <person name="Vidigal T.H.D.A."/>
            <person name="Brescovit A.D."/>
            <person name="Santos A.J."/>
        </authorList>
    </citation>
    <scope>NUCLEOTIDE SEQUENCE</scope>
    <source>
        <tissue evidence="2">Shoot tissue taken approximately 20 cm above the soil surface</tissue>
    </source>
</reference>
<reference evidence="2" key="2">
    <citation type="journal article" date="2015" name="Data Brief">
        <title>Shoot transcriptome of the giant reed, Arundo donax.</title>
        <authorList>
            <person name="Barrero R.A."/>
            <person name="Guerrero F.D."/>
            <person name="Moolhuijzen P."/>
            <person name="Goolsby J.A."/>
            <person name="Tidwell J."/>
            <person name="Bellgard S.E."/>
            <person name="Bellgard M.I."/>
        </authorList>
    </citation>
    <scope>NUCLEOTIDE SEQUENCE</scope>
    <source>
        <tissue evidence="2">Shoot tissue taken approximately 20 cm above the soil surface</tissue>
    </source>
</reference>
<feature type="compositionally biased region" description="Low complexity" evidence="1">
    <location>
        <begin position="15"/>
        <end position="31"/>
    </location>
</feature>
<protein>
    <submittedName>
        <fullName evidence="2">Uncharacterized protein</fullName>
    </submittedName>
</protein>
<evidence type="ECO:0000313" key="2">
    <source>
        <dbReference type="EMBL" id="JAD66991.1"/>
    </source>
</evidence>
<accession>A0A0A9BUK9</accession>
<dbReference type="EMBL" id="GBRH01230904">
    <property type="protein sequence ID" value="JAD66991.1"/>
    <property type="molecule type" value="Transcribed_RNA"/>
</dbReference>
<dbReference type="AlphaFoldDB" id="A0A0A9BUK9"/>
<feature type="compositionally biased region" description="Pro residues" evidence="1">
    <location>
        <begin position="43"/>
        <end position="53"/>
    </location>
</feature>
<evidence type="ECO:0000256" key="1">
    <source>
        <dbReference type="SAM" id="MobiDB-lite"/>
    </source>
</evidence>
<proteinExistence type="predicted"/>
<sequence length="53" mass="5497">MWEKRLRFSSVKSCGTASSPGAGTPAAGTRTLPRKFRPCGPAVAPPDAAPRSL</sequence>
<name>A0A0A9BUK9_ARUDO</name>
<feature type="region of interest" description="Disordered" evidence="1">
    <location>
        <begin position="1"/>
        <end position="53"/>
    </location>
</feature>
<organism evidence="2">
    <name type="scientific">Arundo donax</name>
    <name type="common">Giant reed</name>
    <name type="synonym">Donax arundinaceus</name>
    <dbReference type="NCBI Taxonomy" id="35708"/>
    <lineage>
        <taxon>Eukaryota</taxon>
        <taxon>Viridiplantae</taxon>
        <taxon>Streptophyta</taxon>
        <taxon>Embryophyta</taxon>
        <taxon>Tracheophyta</taxon>
        <taxon>Spermatophyta</taxon>
        <taxon>Magnoliopsida</taxon>
        <taxon>Liliopsida</taxon>
        <taxon>Poales</taxon>
        <taxon>Poaceae</taxon>
        <taxon>PACMAD clade</taxon>
        <taxon>Arundinoideae</taxon>
        <taxon>Arundineae</taxon>
        <taxon>Arundo</taxon>
    </lineage>
</organism>